<evidence type="ECO:0000313" key="2">
    <source>
        <dbReference type="Proteomes" id="UP000447434"/>
    </source>
</evidence>
<name>A0A6A4Q3N3_LUPAL</name>
<dbReference type="PANTHER" id="PTHR33181:SF10">
    <property type="entry name" value="SSRA-BINDING PROTEIN"/>
    <property type="match status" value="1"/>
</dbReference>
<keyword evidence="2" id="KW-1185">Reference proteome</keyword>
<gene>
    <name evidence="1" type="ORF">Lalb_Chr08g0232961</name>
</gene>
<sequence>MYSLISWILPLPLSLFLSHFLYFIFSHIDIFSTLYNLNINTIIITNKFNLTPKFINLQQHLQLFHLHTTMASSWKKTITTPFKKACTFFNPQSPREHKKSQIERENHVMDLQGEVMACGYGDVQVMWSILDKSKSTSCNITSS</sequence>
<evidence type="ECO:0000313" key="1">
    <source>
        <dbReference type="EMBL" id="KAE9608203.1"/>
    </source>
</evidence>
<dbReference type="AlphaFoldDB" id="A0A6A4Q3N3"/>
<protein>
    <submittedName>
        <fullName evidence="1">Uncharacterized protein</fullName>
    </submittedName>
</protein>
<proteinExistence type="predicted"/>
<organism evidence="1 2">
    <name type="scientific">Lupinus albus</name>
    <name type="common">White lupine</name>
    <name type="synonym">Lupinus termis</name>
    <dbReference type="NCBI Taxonomy" id="3870"/>
    <lineage>
        <taxon>Eukaryota</taxon>
        <taxon>Viridiplantae</taxon>
        <taxon>Streptophyta</taxon>
        <taxon>Embryophyta</taxon>
        <taxon>Tracheophyta</taxon>
        <taxon>Spermatophyta</taxon>
        <taxon>Magnoliopsida</taxon>
        <taxon>eudicotyledons</taxon>
        <taxon>Gunneridae</taxon>
        <taxon>Pentapetalae</taxon>
        <taxon>rosids</taxon>
        <taxon>fabids</taxon>
        <taxon>Fabales</taxon>
        <taxon>Fabaceae</taxon>
        <taxon>Papilionoideae</taxon>
        <taxon>50 kb inversion clade</taxon>
        <taxon>genistoids sensu lato</taxon>
        <taxon>core genistoids</taxon>
        <taxon>Genisteae</taxon>
        <taxon>Lupinus</taxon>
    </lineage>
</organism>
<comment type="caution">
    <text evidence="1">The sequence shown here is derived from an EMBL/GenBank/DDBJ whole genome shotgun (WGS) entry which is preliminary data.</text>
</comment>
<dbReference type="PANTHER" id="PTHR33181">
    <property type="entry name" value="OS01G0778500 PROTEIN"/>
    <property type="match status" value="1"/>
</dbReference>
<reference evidence="2" key="1">
    <citation type="journal article" date="2020" name="Nat. Commun.">
        <title>Genome sequence of the cluster root forming white lupin.</title>
        <authorList>
            <person name="Hufnagel B."/>
            <person name="Marques A."/>
            <person name="Soriano A."/>
            <person name="Marques L."/>
            <person name="Divol F."/>
            <person name="Doumas P."/>
            <person name="Sallet E."/>
            <person name="Mancinotti D."/>
            <person name="Carrere S."/>
            <person name="Marande W."/>
            <person name="Arribat S."/>
            <person name="Keller J."/>
            <person name="Huneau C."/>
            <person name="Blein T."/>
            <person name="Aime D."/>
            <person name="Laguerre M."/>
            <person name="Taylor J."/>
            <person name="Schubert V."/>
            <person name="Nelson M."/>
            <person name="Geu-Flores F."/>
            <person name="Crespi M."/>
            <person name="Gallardo-Guerrero K."/>
            <person name="Delaux P.-M."/>
            <person name="Salse J."/>
            <person name="Berges H."/>
            <person name="Guyot R."/>
            <person name="Gouzy J."/>
            <person name="Peret B."/>
        </authorList>
    </citation>
    <scope>NUCLEOTIDE SEQUENCE [LARGE SCALE GENOMIC DNA]</scope>
    <source>
        <strain evidence="2">cv. Amiga</strain>
    </source>
</reference>
<dbReference type="EMBL" id="WOCE01000008">
    <property type="protein sequence ID" value="KAE9608203.1"/>
    <property type="molecule type" value="Genomic_DNA"/>
</dbReference>
<dbReference type="Proteomes" id="UP000447434">
    <property type="component" value="Chromosome 8"/>
</dbReference>
<dbReference type="OrthoDB" id="1858060at2759"/>
<accession>A0A6A4Q3N3</accession>